<keyword evidence="2" id="KW-1185">Reference proteome</keyword>
<evidence type="ECO:0000313" key="2">
    <source>
        <dbReference type="Proteomes" id="UP000600918"/>
    </source>
</evidence>
<evidence type="ECO:0000313" key="1">
    <source>
        <dbReference type="EMBL" id="KAF7390592.1"/>
    </source>
</evidence>
<proteinExistence type="predicted"/>
<organism evidence="1 2">
    <name type="scientific">Vespula pensylvanica</name>
    <name type="common">Western yellow jacket</name>
    <name type="synonym">Wasp</name>
    <dbReference type="NCBI Taxonomy" id="30213"/>
    <lineage>
        <taxon>Eukaryota</taxon>
        <taxon>Metazoa</taxon>
        <taxon>Ecdysozoa</taxon>
        <taxon>Arthropoda</taxon>
        <taxon>Hexapoda</taxon>
        <taxon>Insecta</taxon>
        <taxon>Pterygota</taxon>
        <taxon>Neoptera</taxon>
        <taxon>Endopterygota</taxon>
        <taxon>Hymenoptera</taxon>
        <taxon>Apocrita</taxon>
        <taxon>Aculeata</taxon>
        <taxon>Vespoidea</taxon>
        <taxon>Vespidae</taxon>
        <taxon>Vespinae</taxon>
        <taxon>Vespula</taxon>
    </lineage>
</organism>
<reference evidence="1" key="1">
    <citation type="journal article" date="2020" name="G3 (Bethesda)">
        <title>High-Quality Assemblies for Three Invasive Social Wasps from the &lt;i&gt;Vespula&lt;/i&gt; Genus.</title>
        <authorList>
            <person name="Harrop T.W.R."/>
            <person name="Guhlin J."/>
            <person name="McLaughlin G.M."/>
            <person name="Permina E."/>
            <person name="Stockwell P."/>
            <person name="Gilligan J."/>
            <person name="Le Lec M.F."/>
            <person name="Gruber M.A.M."/>
            <person name="Quinn O."/>
            <person name="Lovegrove M."/>
            <person name="Duncan E.J."/>
            <person name="Remnant E.J."/>
            <person name="Van Eeckhoven J."/>
            <person name="Graham B."/>
            <person name="Knapp R.A."/>
            <person name="Langford K.W."/>
            <person name="Kronenberg Z."/>
            <person name="Press M.O."/>
            <person name="Eacker S.M."/>
            <person name="Wilson-Rankin E.E."/>
            <person name="Purcell J."/>
            <person name="Lester P.J."/>
            <person name="Dearden P.K."/>
        </authorList>
    </citation>
    <scope>NUCLEOTIDE SEQUENCE</scope>
    <source>
        <strain evidence="1">Volc-1</strain>
    </source>
</reference>
<dbReference type="EMBL" id="JACSDY010000023">
    <property type="protein sequence ID" value="KAF7390592.1"/>
    <property type="molecule type" value="Genomic_DNA"/>
</dbReference>
<name>A0A834JLZ2_VESPE</name>
<protein>
    <submittedName>
        <fullName evidence="1">Uncharacterized protein</fullName>
    </submittedName>
</protein>
<dbReference type="AlphaFoldDB" id="A0A834JLZ2"/>
<accession>A0A834JLZ2</accession>
<sequence length="136" mass="15486">MRKYVLAREAELTYLGDIAEPYVNEPSLSSSWASLFTFLPRDRRIEGSSKVTQGKRLKSSSSESVNVGNAKFRRRIRDRKEGGGGGWMDKYSRFADDVGWVWMGAWRRELKILYSQIARDNLAVVDTANICTRGSE</sequence>
<gene>
    <name evidence="1" type="ORF">H0235_017754</name>
</gene>
<comment type="caution">
    <text evidence="1">The sequence shown here is derived from an EMBL/GenBank/DDBJ whole genome shotgun (WGS) entry which is preliminary data.</text>
</comment>
<dbReference type="Proteomes" id="UP000600918">
    <property type="component" value="Unassembled WGS sequence"/>
</dbReference>